<protein>
    <submittedName>
        <fullName evidence="2">Uncharacterized protein</fullName>
    </submittedName>
</protein>
<gene>
    <name evidence="2" type="ORF">GNZ18_33165</name>
</gene>
<dbReference type="Proteomes" id="UP000432015">
    <property type="component" value="Unassembled WGS sequence"/>
</dbReference>
<reference evidence="2 3" key="1">
    <citation type="submission" date="2019-11" db="EMBL/GenBank/DDBJ databases">
        <authorList>
            <person name="Cao P."/>
        </authorList>
    </citation>
    <scope>NUCLEOTIDE SEQUENCE [LARGE SCALE GENOMIC DNA]</scope>
    <source>
        <strain evidence="2 3">NEAU-AAG5</strain>
    </source>
</reference>
<proteinExistence type="predicted"/>
<feature type="compositionally biased region" description="Low complexity" evidence="1">
    <location>
        <begin position="73"/>
        <end position="83"/>
    </location>
</feature>
<accession>A0A7K1LAE5</accession>
<name>A0A7K1LAE5_9ACTN</name>
<comment type="caution">
    <text evidence="2">The sequence shown here is derived from an EMBL/GenBank/DDBJ whole genome shotgun (WGS) entry which is preliminary data.</text>
</comment>
<evidence type="ECO:0000313" key="2">
    <source>
        <dbReference type="EMBL" id="MUN41407.1"/>
    </source>
</evidence>
<keyword evidence="3" id="KW-1185">Reference proteome</keyword>
<dbReference type="RefSeq" id="WP_156220579.1">
    <property type="nucleotide sequence ID" value="NZ_WOFH01000014.1"/>
</dbReference>
<evidence type="ECO:0000313" key="3">
    <source>
        <dbReference type="Proteomes" id="UP000432015"/>
    </source>
</evidence>
<dbReference type="AlphaFoldDB" id="A0A7K1LAE5"/>
<dbReference type="EMBL" id="WOFH01000014">
    <property type="protein sequence ID" value="MUN41407.1"/>
    <property type="molecule type" value="Genomic_DNA"/>
</dbReference>
<sequence length="83" mass="8545">MAAPEYEYVALQEIWHGGVRAYHVGDPVPAENVEAHGYSAEQVAKVDTKAAAQAAEQATQNAADAVPAEQGPAKAAKTAAAKS</sequence>
<organism evidence="2 3">
    <name type="scientific">Actinomadura litoris</name>
    <dbReference type="NCBI Taxonomy" id="2678616"/>
    <lineage>
        <taxon>Bacteria</taxon>
        <taxon>Bacillati</taxon>
        <taxon>Actinomycetota</taxon>
        <taxon>Actinomycetes</taxon>
        <taxon>Streptosporangiales</taxon>
        <taxon>Thermomonosporaceae</taxon>
        <taxon>Actinomadura</taxon>
    </lineage>
</organism>
<evidence type="ECO:0000256" key="1">
    <source>
        <dbReference type="SAM" id="MobiDB-lite"/>
    </source>
</evidence>
<feature type="region of interest" description="Disordered" evidence="1">
    <location>
        <begin position="58"/>
        <end position="83"/>
    </location>
</feature>